<keyword evidence="1" id="KW-1133">Transmembrane helix</keyword>
<dbReference type="Proteomes" id="UP000242501">
    <property type="component" value="Unassembled WGS sequence"/>
</dbReference>
<evidence type="ECO:0000256" key="1">
    <source>
        <dbReference type="SAM" id="Phobius"/>
    </source>
</evidence>
<gene>
    <name evidence="2" type="ORF">SAMN05421733_10770</name>
</gene>
<keyword evidence="1" id="KW-0812">Transmembrane</keyword>
<dbReference type="STRING" id="1219383.SAMN05421733_10770"/>
<feature type="transmembrane region" description="Helical" evidence="1">
    <location>
        <begin position="6"/>
        <end position="24"/>
    </location>
</feature>
<organism evidence="2 3">
    <name type="scientific">Acinetobacter boissieri</name>
    <dbReference type="NCBI Taxonomy" id="1219383"/>
    <lineage>
        <taxon>Bacteria</taxon>
        <taxon>Pseudomonadati</taxon>
        <taxon>Pseudomonadota</taxon>
        <taxon>Gammaproteobacteria</taxon>
        <taxon>Moraxellales</taxon>
        <taxon>Moraxellaceae</taxon>
        <taxon>Acinetobacter</taxon>
    </lineage>
</organism>
<dbReference type="RefSeq" id="WP_171258557.1">
    <property type="nucleotide sequence ID" value="NZ_FMYL01000007.1"/>
</dbReference>
<accession>A0A1G6HXY2</accession>
<reference evidence="3" key="1">
    <citation type="submission" date="2016-09" db="EMBL/GenBank/DDBJ databases">
        <authorList>
            <person name="Varghese N."/>
            <person name="Submissions S."/>
        </authorList>
    </citation>
    <scope>NUCLEOTIDE SEQUENCE [LARGE SCALE GENOMIC DNA]</scope>
    <source>
        <strain evidence="3">ANC 4422</strain>
    </source>
</reference>
<proteinExistence type="predicted"/>
<dbReference type="AlphaFoldDB" id="A0A1G6HXY2"/>
<name>A0A1G6HXY2_9GAMM</name>
<dbReference type="EMBL" id="FMYL01000007">
    <property type="protein sequence ID" value="SDB98346.1"/>
    <property type="molecule type" value="Genomic_DNA"/>
</dbReference>
<keyword evidence="1" id="KW-0472">Membrane</keyword>
<evidence type="ECO:0000313" key="3">
    <source>
        <dbReference type="Proteomes" id="UP000242501"/>
    </source>
</evidence>
<sequence length="150" mass="16737">MVTTMGLWITLIIVVFVVGSIFGARVNPREKALGETRDKARKMGLYPRLLPAPAWTKIEKAAENRASMVAYYNVLLPQARLPLMRACVENGMFVVVHGADKFKDHPVPLTGVYAVDMQANSIGLYWNEEADLHGTQLEQMKTFLMSLADV</sequence>
<evidence type="ECO:0000313" key="2">
    <source>
        <dbReference type="EMBL" id="SDB98346.1"/>
    </source>
</evidence>
<protein>
    <submittedName>
        <fullName evidence="2">Uncharacterized protein</fullName>
    </submittedName>
</protein>
<keyword evidence="3" id="KW-1185">Reference proteome</keyword>